<dbReference type="Pfam" id="PF02181">
    <property type="entry name" value="FH2"/>
    <property type="match status" value="1"/>
</dbReference>
<dbReference type="GeneID" id="68111545"/>
<feature type="compositionally biased region" description="Pro residues" evidence="2">
    <location>
        <begin position="566"/>
        <end position="594"/>
    </location>
</feature>
<dbReference type="InterPro" id="IPR042201">
    <property type="entry name" value="FH2_Formin_sf"/>
</dbReference>
<feature type="compositionally biased region" description="Polar residues" evidence="2">
    <location>
        <begin position="32"/>
        <end position="41"/>
    </location>
</feature>
<dbReference type="SUPFAM" id="SSF101447">
    <property type="entry name" value="Formin homology 2 domain (FH2 domain)"/>
    <property type="match status" value="1"/>
</dbReference>
<dbReference type="AlphaFoldDB" id="A0A6A5BQC3"/>
<protein>
    <recommendedName>
        <fullName evidence="7">FH2 domain-containing protein</fullName>
    </recommendedName>
</protein>
<dbReference type="VEuPathDB" id="AmoebaDB:NF0066270"/>
<keyword evidence="1" id="KW-0175">Coiled coil</keyword>
<dbReference type="PANTHER" id="PTHR45733">
    <property type="entry name" value="FORMIN-J"/>
    <property type="match status" value="1"/>
</dbReference>
<feature type="compositionally biased region" description="Polar residues" evidence="2">
    <location>
        <begin position="1040"/>
        <end position="1075"/>
    </location>
</feature>
<feature type="region of interest" description="Disordered" evidence="2">
    <location>
        <begin position="1016"/>
        <end position="1075"/>
    </location>
</feature>
<evidence type="ECO:0000256" key="1">
    <source>
        <dbReference type="SAM" id="Coils"/>
    </source>
</evidence>
<feature type="compositionally biased region" description="Pro residues" evidence="2">
    <location>
        <begin position="532"/>
        <end position="541"/>
    </location>
</feature>
<dbReference type="VEuPathDB" id="AmoebaDB:FDP41_004327"/>
<evidence type="ECO:0000313" key="6">
    <source>
        <dbReference type="Proteomes" id="UP000444721"/>
    </source>
</evidence>
<feature type="compositionally biased region" description="Low complexity" evidence="2">
    <location>
        <begin position="1027"/>
        <end position="1039"/>
    </location>
</feature>
<dbReference type="InterPro" id="IPR051144">
    <property type="entry name" value="Formin_homology_domain"/>
</dbReference>
<dbReference type="InterPro" id="IPR016024">
    <property type="entry name" value="ARM-type_fold"/>
</dbReference>
<dbReference type="PROSITE" id="PS51444">
    <property type="entry name" value="FH2"/>
    <property type="match status" value="1"/>
</dbReference>
<organism evidence="5 6">
    <name type="scientific">Naegleria fowleri</name>
    <name type="common">Brain eating amoeba</name>
    <dbReference type="NCBI Taxonomy" id="5763"/>
    <lineage>
        <taxon>Eukaryota</taxon>
        <taxon>Discoba</taxon>
        <taxon>Heterolobosea</taxon>
        <taxon>Tetramitia</taxon>
        <taxon>Eutetramitia</taxon>
        <taxon>Vahlkampfiidae</taxon>
        <taxon>Naegleria</taxon>
    </lineage>
</organism>
<feature type="domain" description="FH2" evidence="4">
    <location>
        <begin position="636"/>
        <end position="1033"/>
    </location>
</feature>
<name>A0A6A5BQC3_NAEFO</name>
<accession>A0A6A5BQC3</accession>
<dbReference type="PROSITE" id="PS51232">
    <property type="entry name" value="GBD_FH3"/>
    <property type="match status" value="1"/>
</dbReference>
<dbReference type="Proteomes" id="UP000444721">
    <property type="component" value="Unassembled WGS sequence"/>
</dbReference>
<evidence type="ECO:0000259" key="3">
    <source>
        <dbReference type="PROSITE" id="PS51232"/>
    </source>
</evidence>
<gene>
    <name evidence="5" type="ORF">FDP41_004327</name>
</gene>
<dbReference type="RefSeq" id="XP_044561141.1">
    <property type="nucleotide sequence ID" value="XM_044707729.1"/>
</dbReference>
<reference evidence="5 6" key="1">
    <citation type="journal article" date="2019" name="Sci. Rep.">
        <title>Nanopore sequencing improves the draft genome of the human pathogenic amoeba Naegleria fowleri.</title>
        <authorList>
            <person name="Liechti N."/>
            <person name="Schurch N."/>
            <person name="Bruggmann R."/>
            <person name="Wittwer M."/>
        </authorList>
    </citation>
    <scope>NUCLEOTIDE SEQUENCE [LARGE SCALE GENOMIC DNA]</scope>
    <source>
        <strain evidence="5 6">ATCC 30894</strain>
    </source>
</reference>
<dbReference type="Gene3D" id="1.20.58.2220">
    <property type="entry name" value="Formin, FH2 domain"/>
    <property type="match status" value="1"/>
</dbReference>
<dbReference type="Gene3D" id="1.25.10.10">
    <property type="entry name" value="Leucine-rich Repeat Variant"/>
    <property type="match status" value="1"/>
</dbReference>
<evidence type="ECO:0008006" key="7">
    <source>
        <dbReference type="Google" id="ProtNLM"/>
    </source>
</evidence>
<dbReference type="SMART" id="SM00498">
    <property type="entry name" value="FH2"/>
    <property type="match status" value="1"/>
</dbReference>
<feature type="region of interest" description="Disordered" evidence="2">
    <location>
        <begin position="508"/>
        <end position="618"/>
    </location>
</feature>
<feature type="coiled-coil region" evidence="1">
    <location>
        <begin position="910"/>
        <end position="937"/>
    </location>
</feature>
<feature type="region of interest" description="Disordered" evidence="2">
    <location>
        <begin position="1"/>
        <end position="41"/>
    </location>
</feature>
<dbReference type="InterPro" id="IPR014768">
    <property type="entry name" value="GBD/FH3_dom"/>
</dbReference>
<keyword evidence="6" id="KW-1185">Reference proteome</keyword>
<proteinExistence type="predicted"/>
<dbReference type="VEuPathDB" id="AmoebaDB:NfTy_084310"/>
<dbReference type="PANTHER" id="PTHR45733:SF8">
    <property type="entry name" value="FORMIN-J"/>
    <property type="match status" value="1"/>
</dbReference>
<dbReference type="InterPro" id="IPR015425">
    <property type="entry name" value="FH2_Formin"/>
</dbReference>
<dbReference type="EMBL" id="VFQX01000037">
    <property type="protein sequence ID" value="KAF0976428.1"/>
    <property type="molecule type" value="Genomic_DNA"/>
</dbReference>
<dbReference type="VEuPathDB" id="AmoebaDB:NF0066250"/>
<feature type="domain" description="GBD/FH3" evidence="3">
    <location>
        <begin position="50"/>
        <end position="467"/>
    </location>
</feature>
<evidence type="ECO:0000313" key="5">
    <source>
        <dbReference type="EMBL" id="KAF0976428.1"/>
    </source>
</evidence>
<evidence type="ECO:0000256" key="2">
    <source>
        <dbReference type="SAM" id="MobiDB-lite"/>
    </source>
</evidence>
<dbReference type="SUPFAM" id="SSF48371">
    <property type="entry name" value="ARM repeat"/>
    <property type="match status" value="1"/>
</dbReference>
<feature type="compositionally biased region" description="Basic and acidic residues" evidence="2">
    <location>
        <begin position="9"/>
        <end position="31"/>
    </location>
</feature>
<dbReference type="InterPro" id="IPR011989">
    <property type="entry name" value="ARM-like"/>
</dbReference>
<sequence>MRKLSNIFKRRESDANHKSGTRRKSEIHNASDDQVISLNSSQQDLIGASEEEQYPENFDEEFRQFLEKTYGNTNQSQAIENLMLLPKKKKLELLKLRNSSSSSSSEINLMSQLNDVVEHIKQPNSMQGLTKSLQHLKVMVATHAEIEEGFIQRDGLELLMRIYSNTRLQFDPSNKNVMHTIDHAMLQFDIIVLLIFNITQLCKNNEGLERFVHYPNSILEITMGLHVESEEARNSIYFLLSSLCLYRDGQYFQHIMECVKMFSETAREEKFFTLVHHLRSSPSFKSKYIILAFINILMRQSPAQERRNVKQQFISVGVLSEVRNIEKDFQSFTAVADSKVLDDSYKLKNQVEIFNAIMEGDFEEDDIFDELRCVIESLENDHPTRPSSSGSIADDLRIVVECMIGKCKEENTEWIRECKSILKGEISLRVLIDRATILQQQIDSQSKEISLLHERLKQLAVVQKPYITTSEKSVNTTMDVTCLTENPPKMENNGVMRDARAIPPPPSMALPVVTVSSSTIPPPSNGHASSVIPPPPPPLNPIPSSSSTSMTPPPPSTCCWSSSSSIPPPPSATSNVPPPPPTASVGAVPPPPPTSSHHVGGNMTNLPPPPPLHAAGMMSIPPPSVFPSMNSKSLPELPTKRATIPTKDLRLSKLEDARLQKSMWMKNNLHAKLFEVELPEKELEEMFSNQTKPVTLASSSSNDLIKKKEETVSILEGPRLQNVSIFIKYLKMPATELVSKLLEISNDFSEEMLSKLLTNAPTEDEIQRLKDYEGDESALNAADKYLRELTTVPRLQSRLQCWIFKLKYPETKASISPDMNLINSTCQMIMKSSYLQEIFVLILAVNNYLSKKGMYGFKIASLSKLKETRGNEKNITALDMVAKMVLEKKPEIFALKDEISMIESASRIDLVDLSEKIDTMEKSINKLSQELAKASTDENIPTKDRFKEVFEPFYEDARSELVKIKDTYFSMSQTLQDLAEYLGEEPSSVKKNPSEAFLQLSSFFKDLFKSVENIKKDQEKKRKLPQSTTNSKPPTSTNSGQSSKDTIEMTSASPSHDPQLVSIDSNNTSTESDNANALPTMVSSLKVPYHNRERTKSILSSIEKSIYEGNGVLSPGKKKRVYGGGGIGGATNNNPSSIMLVGELNNALISRKKE</sequence>
<dbReference type="OrthoDB" id="1668162at2759"/>
<evidence type="ECO:0000259" key="4">
    <source>
        <dbReference type="PROSITE" id="PS51444"/>
    </source>
</evidence>
<comment type="caution">
    <text evidence="5">The sequence shown here is derived from an EMBL/GenBank/DDBJ whole genome shotgun (WGS) entry which is preliminary data.</text>
</comment>